<evidence type="ECO:0000256" key="2">
    <source>
        <dbReference type="RuleBase" id="RU003707"/>
    </source>
</evidence>
<dbReference type="InterPro" id="IPR051683">
    <property type="entry name" value="Enoyl-CoA_Hydratase/Isomerase"/>
</dbReference>
<comment type="similarity">
    <text evidence="1 2">Belongs to the enoyl-CoA hydratase/isomerase family.</text>
</comment>
<dbReference type="RefSeq" id="WP_348266693.1">
    <property type="nucleotide sequence ID" value="NZ_CP121194.1"/>
</dbReference>
<sequence length="263" mass="28583">MSYKTILVAEESAIRTITLNRPERRNAMTPQMQEELLAAMREAATGSCRVVVLAGAGAAFCAGLDLSSLQEMNNKSIEEHTTDADRVARLFRSIFELPKPTIAAVHGAAIAGGAGLATICDFTLAVHGAKFGYTEVKIGFVPALVSAFLTLQIGDKRARDLLLTGRLFPAEEAHRLGLVNEVLHPEDLRARTRELARCLATNSPESMAATKRLLAAQNKAWLDTAIEYAMAANAEARTTQDFREGVSSFLEKRKPVWAKTDRG</sequence>
<dbReference type="KEGG" id="epl:P4G45_11895"/>
<protein>
    <submittedName>
        <fullName evidence="4">Enoyl-CoA hydratase-related protein</fullName>
    </submittedName>
</protein>
<gene>
    <name evidence="3" type="ORF">P4G45_11895</name>
    <name evidence="4" type="ORF">P8936_11890</name>
</gene>
<dbReference type="GO" id="GO:0003824">
    <property type="term" value="F:catalytic activity"/>
    <property type="evidence" value="ECO:0007669"/>
    <property type="project" value="InterPro"/>
</dbReference>
<dbReference type="CDD" id="cd06558">
    <property type="entry name" value="crotonase-like"/>
    <property type="match status" value="1"/>
</dbReference>
<dbReference type="EMBL" id="CP121194">
    <property type="protein sequence ID" value="XBH09183.1"/>
    <property type="molecule type" value="Genomic_DNA"/>
</dbReference>
<evidence type="ECO:0000256" key="1">
    <source>
        <dbReference type="ARBA" id="ARBA00005254"/>
    </source>
</evidence>
<evidence type="ECO:0000313" key="4">
    <source>
        <dbReference type="EMBL" id="XBH12397.1"/>
    </source>
</evidence>
<dbReference type="AlphaFoldDB" id="A0AAU7D350"/>
<proteinExistence type="inferred from homology"/>
<dbReference type="PANTHER" id="PTHR42964">
    <property type="entry name" value="ENOYL-COA HYDRATASE"/>
    <property type="match status" value="1"/>
</dbReference>
<reference evidence="4" key="1">
    <citation type="submission" date="2023-03" db="EMBL/GenBank/DDBJ databases">
        <title>Edaphobacter sp.</title>
        <authorList>
            <person name="Huber K.J."/>
            <person name="Papendorf J."/>
            <person name="Pilke C."/>
            <person name="Bunk B."/>
            <person name="Sproeer C."/>
            <person name="Pester M."/>
        </authorList>
    </citation>
    <scope>NUCLEOTIDE SEQUENCE</scope>
    <source>
        <strain evidence="3">DSM 109919</strain>
        <strain evidence="4">DSM 109920</strain>
    </source>
</reference>
<organism evidence="4">
    <name type="scientific">Edaphobacter paludis</name>
    <dbReference type="NCBI Taxonomy" id="3035702"/>
    <lineage>
        <taxon>Bacteria</taxon>
        <taxon>Pseudomonadati</taxon>
        <taxon>Acidobacteriota</taxon>
        <taxon>Terriglobia</taxon>
        <taxon>Terriglobales</taxon>
        <taxon>Acidobacteriaceae</taxon>
        <taxon>Edaphobacter</taxon>
    </lineage>
</organism>
<dbReference type="SUPFAM" id="SSF52096">
    <property type="entry name" value="ClpP/crotonase"/>
    <property type="match status" value="1"/>
</dbReference>
<dbReference type="EMBL" id="CP121195">
    <property type="protein sequence ID" value="XBH12397.1"/>
    <property type="molecule type" value="Genomic_DNA"/>
</dbReference>
<evidence type="ECO:0000313" key="3">
    <source>
        <dbReference type="EMBL" id="XBH09183.1"/>
    </source>
</evidence>
<dbReference type="PROSITE" id="PS00166">
    <property type="entry name" value="ENOYL_COA_HYDRATASE"/>
    <property type="match status" value="1"/>
</dbReference>
<dbReference type="PANTHER" id="PTHR42964:SF1">
    <property type="entry name" value="POLYKETIDE BIOSYNTHESIS ENOYL-COA HYDRATASE PKSH-RELATED"/>
    <property type="match status" value="1"/>
</dbReference>
<dbReference type="Pfam" id="PF00378">
    <property type="entry name" value="ECH_1"/>
    <property type="match status" value="1"/>
</dbReference>
<name>A0AAU7D350_9BACT</name>
<dbReference type="InterPro" id="IPR001753">
    <property type="entry name" value="Enoyl-CoA_hydra/iso"/>
</dbReference>
<accession>A0AAU7D350</accession>
<dbReference type="InterPro" id="IPR029045">
    <property type="entry name" value="ClpP/crotonase-like_dom_sf"/>
</dbReference>
<dbReference type="InterPro" id="IPR018376">
    <property type="entry name" value="Enoyl-CoA_hyd/isom_CS"/>
</dbReference>
<dbReference type="Gene3D" id="3.90.226.10">
    <property type="entry name" value="2-enoyl-CoA Hydratase, Chain A, domain 1"/>
    <property type="match status" value="1"/>
</dbReference>
<accession>A0AAU7CVZ9</accession>